<evidence type="ECO:0000313" key="2">
    <source>
        <dbReference type="EMBL" id="HIQ90642.1"/>
    </source>
</evidence>
<protein>
    <submittedName>
        <fullName evidence="2">Uncharacterized protein</fullName>
    </submittedName>
</protein>
<gene>
    <name evidence="2" type="ORF">IAB27_03325</name>
</gene>
<dbReference type="AlphaFoldDB" id="A0A9D0ZSD3"/>
<comment type="caution">
    <text evidence="2">The sequence shown here is derived from an EMBL/GenBank/DDBJ whole genome shotgun (WGS) entry which is preliminary data.</text>
</comment>
<sequence length="271" mass="31463">MDKKRELKRNLILFFVLVLIGICYIIFAQFVNQSENNEGVFKSKSYIFVKDFLLWHVDDGEYKQLSEIPSDIENQSFVIFNGDDKIEVSRSQFLNGKWYFFDDDYKEVDVNDFRLAYTGINKDIEVANYNSETYDVDDDEIINLAVNDVDYMRLQVMRSSLQKIYIDIDNDGQDEAIYTFTDNKLDVLDYTPVSYLVLSKNGRVLDKINLTGKEYGFDVQEIADIDGNGDYELIVSNNAINVPTTDSCYQIYNVKDGELVLKQDCLYESQT</sequence>
<dbReference type="Proteomes" id="UP000886786">
    <property type="component" value="Unassembled WGS sequence"/>
</dbReference>
<evidence type="ECO:0000256" key="1">
    <source>
        <dbReference type="SAM" id="Phobius"/>
    </source>
</evidence>
<reference evidence="2" key="2">
    <citation type="journal article" date="2021" name="PeerJ">
        <title>Extensive microbial diversity within the chicken gut microbiome revealed by metagenomics and culture.</title>
        <authorList>
            <person name="Gilroy R."/>
            <person name="Ravi A."/>
            <person name="Getino M."/>
            <person name="Pursley I."/>
            <person name="Horton D.L."/>
            <person name="Alikhan N.F."/>
            <person name="Baker D."/>
            <person name="Gharbi K."/>
            <person name="Hall N."/>
            <person name="Watson M."/>
            <person name="Adriaenssens E.M."/>
            <person name="Foster-Nyarko E."/>
            <person name="Jarju S."/>
            <person name="Secka A."/>
            <person name="Antonio M."/>
            <person name="Oren A."/>
            <person name="Chaudhuri R.R."/>
            <person name="La Ragione R."/>
            <person name="Hildebrand F."/>
            <person name="Pallen M.J."/>
        </authorList>
    </citation>
    <scope>NUCLEOTIDE SEQUENCE</scope>
    <source>
        <strain evidence="2">CHK147-3167</strain>
    </source>
</reference>
<proteinExistence type="predicted"/>
<keyword evidence="1" id="KW-0472">Membrane</keyword>
<keyword evidence="1" id="KW-0812">Transmembrane</keyword>
<evidence type="ECO:0000313" key="3">
    <source>
        <dbReference type="Proteomes" id="UP000886786"/>
    </source>
</evidence>
<organism evidence="2 3">
    <name type="scientific">Candidatus Coprosoma intestinipullorum</name>
    <dbReference type="NCBI Taxonomy" id="2840752"/>
    <lineage>
        <taxon>Bacteria</taxon>
        <taxon>Bacillati</taxon>
        <taxon>Bacillota</taxon>
        <taxon>Bacillota incertae sedis</taxon>
        <taxon>Candidatus Coprosoma</taxon>
    </lineage>
</organism>
<keyword evidence="1" id="KW-1133">Transmembrane helix</keyword>
<name>A0A9D0ZSD3_9FIRM</name>
<accession>A0A9D0ZSD3</accession>
<dbReference type="EMBL" id="DVFV01000063">
    <property type="protein sequence ID" value="HIQ90642.1"/>
    <property type="molecule type" value="Genomic_DNA"/>
</dbReference>
<reference evidence="2" key="1">
    <citation type="submission" date="2020-10" db="EMBL/GenBank/DDBJ databases">
        <authorList>
            <person name="Gilroy R."/>
        </authorList>
    </citation>
    <scope>NUCLEOTIDE SEQUENCE</scope>
    <source>
        <strain evidence="2">CHK147-3167</strain>
    </source>
</reference>
<feature type="transmembrane region" description="Helical" evidence="1">
    <location>
        <begin position="12"/>
        <end position="31"/>
    </location>
</feature>